<accession>A0A6G0TBI2</accession>
<evidence type="ECO:0000313" key="5">
    <source>
        <dbReference type="Proteomes" id="UP000475862"/>
    </source>
</evidence>
<dbReference type="GO" id="GO:0046872">
    <property type="term" value="F:metal ion binding"/>
    <property type="evidence" value="ECO:0007669"/>
    <property type="project" value="UniProtKB-KW"/>
</dbReference>
<name>A0A6G0TBI2_APHGL</name>
<dbReference type="InterPro" id="IPR027806">
    <property type="entry name" value="HARBI1_dom"/>
</dbReference>
<proteinExistence type="predicted"/>
<evidence type="ECO:0000313" key="4">
    <source>
        <dbReference type="EMBL" id="KAE9529254.1"/>
    </source>
</evidence>
<keyword evidence="2" id="KW-0479">Metal-binding</keyword>
<dbReference type="Pfam" id="PF13359">
    <property type="entry name" value="DDE_Tnp_4"/>
    <property type="match status" value="1"/>
</dbReference>
<dbReference type="EMBL" id="VYZN01000045">
    <property type="protein sequence ID" value="KAE9529254.1"/>
    <property type="molecule type" value="Genomic_DNA"/>
</dbReference>
<sequence length="173" mass="19118">MTCKANAVLGPSLQRSPSKPDILSVREIVGDTLRNKLKDELLFKPSMDGWLKIANEFEAKWQMPQCVGALDGKRIVHQAFARSGSVNFNHKVSHSTILMALCDANYNFTCVNIGMSGGCNDGGVFKTSKIGKKMLNNTLHFPKASAISKNNINIPYYIVVDEAFPLHTCMMRP</sequence>
<comment type="cofactor">
    <cofactor evidence="1">
        <name>a divalent metal cation</name>
        <dbReference type="ChEBI" id="CHEBI:60240"/>
    </cofactor>
</comment>
<feature type="domain" description="DDE Tnp4" evidence="3">
    <location>
        <begin position="72"/>
        <end position="171"/>
    </location>
</feature>
<evidence type="ECO:0000259" key="3">
    <source>
        <dbReference type="Pfam" id="PF13359"/>
    </source>
</evidence>
<comment type="caution">
    <text evidence="4">The sequence shown here is derived from an EMBL/GenBank/DDBJ whole genome shotgun (WGS) entry which is preliminary data.</text>
</comment>
<evidence type="ECO:0000256" key="2">
    <source>
        <dbReference type="ARBA" id="ARBA00022723"/>
    </source>
</evidence>
<dbReference type="Proteomes" id="UP000475862">
    <property type="component" value="Unassembled WGS sequence"/>
</dbReference>
<dbReference type="AlphaFoldDB" id="A0A6G0TBI2"/>
<organism evidence="4 5">
    <name type="scientific">Aphis glycines</name>
    <name type="common">Soybean aphid</name>
    <dbReference type="NCBI Taxonomy" id="307491"/>
    <lineage>
        <taxon>Eukaryota</taxon>
        <taxon>Metazoa</taxon>
        <taxon>Ecdysozoa</taxon>
        <taxon>Arthropoda</taxon>
        <taxon>Hexapoda</taxon>
        <taxon>Insecta</taxon>
        <taxon>Pterygota</taxon>
        <taxon>Neoptera</taxon>
        <taxon>Paraneoptera</taxon>
        <taxon>Hemiptera</taxon>
        <taxon>Sternorrhyncha</taxon>
        <taxon>Aphidomorpha</taxon>
        <taxon>Aphidoidea</taxon>
        <taxon>Aphididae</taxon>
        <taxon>Aphidini</taxon>
        <taxon>Aphis</taxon>
        <taxon>Aphis</taxon>
    </lineage>
</organism>
<reference evidence="4 5" key="1">
    <citation type="submission" date="2019-08" db="EMBL/GenBank/DDBJ databases">
        <title>The genome of the soybean aphid Biotype 1, its phylome, world population structure and adaptation to the North American continent.</title>
        <authorList>
            <person name="Giordano R."/>
            <person name="Donthu R.K."/>
            <person name="Hernandez A.G."/>
            <person name="Wright C.L."/>
            <person name="Zimin A.V."/>
        </authorList>
    </citation>
    <scope>NUCLEOTIDE SEQUENCE [LARGE SCALE GENOMIC DNA]</scope>
    <source>
        <tissue evidence="4">Whole aphids</tissue>
    </source>
</reference>
<gene>
    <name evidence="4" type="ORF">AGLY_011930</name>
</gene>
<keyword evidence="5" id="KW-1185">Reference proteome</keyword>
<evidence type="ECO:0000256" key="1">
    <source>
        <dbReference type="ARBA" id="ARBA00001968"/>
    </source>
</evidence>
<dbReference type="OrthoDB" id="6590480at2759"/>
<protein>
    <recommendedName>
        <fullName evidence="3">DDE Tnp4 domain-containing protein</fullName>
    </recommendedName>
</protein>